<gene>
    <name evidence="2" type="ORF">B0T24DRAFT_682020</name>
</gene>
<evidence type="ECO:0000256" key="1">
    <source>
        <dbReference type="SAM" id="MobiDB-lite"/>
    </source>
</evidence>
<organism evidence="2 3">
    <name type="scientific">Lasiosphaeria ovina</name>
    <dbReference type="NCBI Taxonomy" id="92902"/>
    <lineage>
        <taxon>Eukaryota</taxon>
        <taxon>Fungi</taxon>
        <taxon>Dikarya</taxon>
        <taxon>Ascomycota</taxon>
        <taxon>Pezizomycotina</taxon>
        <taxon>Sordariomycetes</taxon>
        <taxon>Sordariomycetidae</taxon>
        <taxon>Sordariales</taxon>
        <taxon>Lasiosphaeriaceae</taxon>
        <taxon>Lasiosphaeria</taxon>
    </lineage>
</organism>
<dbReference type="AlphaFoldDB" id="A0AAE0JZF3"/>
<dbReference type="EMBL" id="JAULSN010000007">
    <property type="protein sequence ID" value="KAK3366832.1"/>
    <property type="molecule type" value="Genomic_DNA"/>
</dbReference>
<protein>
    <submittedName>
        <fullName evidence="2">Uncharacterized protein</fullName>
    </submittedName>
</protein>
<feature type="compositionally biased region" description="Basic and acidic residues" evidence="1">
    <location>
        <begin position="239"/>
        <end position="250"/>
    </location>
</feature>
<feature type="region of interest" description="Disordered" evidence="1">
    <location>
        <begin position="45"/>
        <end position="263"/>
    </location>
</feature>
<sequence>MGCHHIWDDKWGVLPGMTWLHERPVEEMMAGDEILTRAKAALAAAQRQQGFQEQEAQTQTQAAQDGQERPRGPFGNHARPDLAMPPLPVDVATSTIPVSEPRRSSSSASSASQRSPASKPPVADTMASEMSNAPVATEMANAPVATGRRAPGRQQLDALARAAPQAIRRTIEADPPAASMPRSSTRLRQKRAAANATPIDSIAPAAPNPRGVKRLRQGGPHVAPDSINASPDPPSAPAKDGDSDKVERHNWPGKVASEAARST</sequence>
<feature type="compositionally biased region" description="Low complexity" evidence="1">
    <location>
        <begin position="104"/>
        <end position="121"/>
    </location>
</feature>
<reference evidence="2" key="2">
    <citation type="submission" date="2023-06" db="EMBL/GenBank/DDBJ databases">
        <authorList>
            <consortium name="Lawrence Berkeley National Laboratory"/>
            <person name="Haridas S."/>
            <person name="Hensen N."/>
            <person name="Bonometti L."/>
            <person name="Westerberg I."/>
            <person name="Brannstrom I.O."/>
            <person name="Guillou S."/>
            <person name="Cros-Aarteil S."/>
            <person name="Calhoun S."/>
            <person name="Kuo A."/>
            <person name="Mondo S."/>
            <person name="Pangilinan J."/>
            <person name="Riley R."/>
            <person name="Labutti K."/>
            <person name="Andreopoulos B."/>
            <person name="Lipzen A."/>
            <person name="Chen C."/>
            <person name="Yanf M."/>
            <person name="Daum C."/>
            <person name="Ng V."/>
            <person name="Clum A."/>
            <person name="Steindorff A."/>
            <person name="Ohm R."/>
            <person name="Martin F."/>
            <person name="Silar P."/>
            <person name="Natvig D."/>
            <person name="Lalanne C."/>
            <person name="Gautier V."/>
            <person name="Ament-Velasquez S.L."/>
            <person name="Kruys A."/>
            <person name="Hutchinson M.I."/>
            <person name="Powell A.J."/>
            <person name="Barry K."/>
            <person name="Miller A.N."/>
            <person name="Grigoriev I.V."/>
            <person name="Debuchy R."/>
            <person name="Gladieux P."/>
            <person name="Thoren M.H."/>
            <person name="Johannesson H."/>
        </authorList>
    </citation>
    <scope>NUCLEOTIDE SEQUENCE</scope>
    <source>
        <strain evidence="2">CBS 958.72</strain>
    </source>
</reference>
<accession>A0AAE0JZF3</accession>
<evidence type="ECO:0000313" key="3">
    <source>
        <dbReference type="Proteomes" id="UP001287356"/>
    </source>
</evidence>
<name>A0AAE0JZF3_9PEZI</name>
<dbReference type="Proteomes" id="UP001287356">
    <property type="component" value="Unassembled WGS sequence"/>
</dbReference>
<reference evidence="2" key="1">
    <citation type="journal article" date="2023" name="Mol. Phylogenet. Evol.">
        <title>Genome-scale phylogeny and comparative genomics of the fungal order Sordariales.</title>
        <authorList>
            <person name="Hensen N."/>
            <person name="Bonometti L."/>
            <person name="Westerberg I."/>
            <person name="Brannstrom I.O."/>
            <person name="Guillou S."/>
            <person name="Cros-Aarteil S."/>
            <person name="Calhoun S."/>
            <person name="Haridas S."/>
            <person name="Kuo A."/>
            <person name="Mondo S."/>
            <person name="Pangilinan J."/>
            <person name="Riley R."/>
            <person name="LaButti K."/>
            <person name="Andreopoulos B."/>
            <person name="Lipzen A."/>
            <person name="Chen C."/>
            <person name="Yan M."/>
            <person name="Daum C."/>
            <person name="Ng V."/>
            <person name="Clum A."/>
            <person name="Steindorff A."/>
            <person name="Ohm R.A."/>
            <person name="Martin F."/>
            <person name="Silar P."/>
            <person name="Natvig D.O."/>
            <person name="Lalanne C."/>
            <person name="Gautier V."/>
            <person name="Ament-Velasquez S.L."/>
            <person name="Kruys A."/>
            <person name="Hutchinson M.I."/>
            <person name="Powell A.J."/>
            <person name="Barry K."/>
            <person name="Miller A.N."/>
            <person name="Grigoriev I.V."/>
            <person name="Debuchy R."/>
            <person name="Gladieux P."/>
            <person name="Hiltunen Thoren M."/>
            <person name="Johannesson H."/>
        </authorList>
    </citation>
    <scope>NUCLEOTIDE SEQUENCE</scope>
    <source>
        <strain evidence="2">CBS 958.72</strain>
    </source>
</reference>
<evidence type="ECO:0000313" key="2">
    <source>
        <dbReference type="EMBL" id="KAK3366832.1"/>
    </source>
</evidence>
<comment type="caution">
    <text evidence="2">The sequence shown here is derived from an EMBL/GenBank/DDBJ whole genome shotgun (WGS) entry which is preliminary data.</text>
</comment>
<feature type="compositionally biased region" description="Low complexity" evidence="1">
    <location>
        <begin position="45"/>
        <end position="65"/>
    </location>
</feature>
<keyword evidence="3" id="KW-1185">Reference proteome</keyword>
<proteinExistence type="predicted"/>